<dbReference type="SMART" id="SM00938">
    <property type="entry name" value="P-II"/>
    <property type="match status" value="1"/>
</dbReference>
<evidence type="ECO:0000313" key="5">
    <source>
        <dbReference type="Proteomes" id="UP000197032"/>
    </source>
</evidence>
<comment type="similarity">
    <text evidence="3">Belongs to the P(II) protein family.</text>
</comment>
<reference evidence="5" key="1">
    <citation type="journal article" date="2017" name="Appl. Environ. Microbiol.">
        <title>Genomic analysis of Calderihabitans maritimus KKC1, a thermophilic hydrogenogenic carboxydotrophic bacterium isolated from marine sediment.</title>
        <authorList>
            <person name="Omae K."/>
            <person name="Yoneda Y."/>
            <person name="Fukuyama Y."/>
            <person name="Yoshida T."/>
            <person name="Sako Y."/>
        </authorList>
    </citation>
    <scope>NUCLEOTIDE SEQUENCE [LARGE SCALE GENOMIC DNA]</scope>
    <source>
        <strain evidence="5">KKC1</strain>
    </source>
</reference>
<evidence type="ECO:0000256" key="1">
    <source>
        <dbReference type="PIRSR" id="PIRSR039144-50"/>
    </source>
</evidence>
<name>A0A1Z5HRL7_9FIRM</name>
<dbReference type="PANTHER" id="PTHR30115:SF11">
    <property type="entry name" value="NITROGEN REGULATORY PROTEIN P-II HOMOLOG"/>
    <property type="match status" value="1"/>
</dbReference>
<keyword evidence="2" id="KW-0597">Phosphoprotein</keyword>
<organism evidence="4 5">
    <name type="scientific">Calderihabitans maritimus</name>
    <dbReference type="NCBI Taxonomy" id="1246530"/>
    <lineage>
        <taxon>Bacteria</taxon>
        <taxon>Bacillati</taxon>
        <taxon>Bacillota</taxon>
        <taxon>Clostridia</taxon>
        <taxon>Neomoorellales</taxon>
        <taxon>Calderihabitantaceae</taxon>
        <taxon>Calderihabitans</taxon>
    </lineage>
</organism>
<proteinExistence type="inferred from homology"/>
<feature type="modified residue" description="O-UMP-tyrosine" evidence="1">
    <location>
        <position position="51"/>
    </location>
</feature>
<dbReference type="Proteomes" id="UP000197032">
    <property type="component" value="Unassembled WGS sequence"/>
</dbReference>
<evidence type="ECO:0000313" key="4">
    <source>
        <dbReference type="EMBL" id="GAW91965.1"/>
    </source>
</evidence>
<dbReference type="PROSITE" id="PS00638">
    <property type="entry name" value="PII_GLNB_CTER"/>
    <property type="match status" value="1"/>
</dbReference>
<dbReference type="RefSeq" id="WP_088553408.1">
    <property type="nucleotide sequence ID" value="NZ_BDGJ01000042.1"/>
</dbReference>
<protein>
    <submittedName>
        <fullName evidence="4">Nitrogen regulatory protein P-II</fullName>
    </submittedName>
</protein>
<dbReference type="InterPro" id="IPR002187">
    <property type="entry name" value="N-reg_PII"/>
</dbReference>
<dbReference type="SUPFAM" id="SSF54913">
    <property type="entry name" value="GlnB-like"/>
    <property type="match status" value="1"/>
</dbReference>
<dbReference type="AlphaFoldDB" id="A0A1Z5HRL7"/>
<dbReference type="GO" id="GO:0005829">
    <property type="term" value="C:cytosol"/>
    <property type="evidence" value="ECO:0007669"/>
    <property type="project" value="TreeGrafter"/>
</dbReference>
<dbReference type="PANTHER" id="PTHR30115">
    <property type="entry name" value="NITROGEN REGULATORY PROTEIN P-II"/>
    <property type="match status" value="1"/>
</dbReference>
<gene>
    <name evidence="4" type="ORF">KKC1_11250</name>
</gene>
<dbReference type="PIRSF" id="PIRSF039144">
    <property type="entry name" value="GlnB"/>
    <property type="match status" value="1"/>
</dbReference>
<dbReference type="PROSITE" id="PS51343">
    <property type="entry name" value="PII_GLNB_DOM"/>
    <property type="match status" value="1"/>
</dbReference>
<dbReference type="OrthoDB" id="9802729at2"/>
<dbReference type="InterPro" id="IPR011322">
    <property type="entry name" value="N-reg_PII-like_a/b"/>
</dbReference>
<dbReference type="InterPro" id="IPR015867">
    <property type="entry name" value="N-reg_PII/ATP_PRibTrfase_C"/>
</dbReference>
<evidence type="ECO:0000256" key="2">
    <source>
        <dbReference type="PIRSR" id="PIRSR602187-50"/>
    </source>
</evidence>
<dbReference type="InterPro" id="IPR017918">
    <property type="entry name" value="N-reg_PII_CS"/>
</dbReference>
<dbReference type="PRINTS" id="PR00340">
    <property type="entry name" value="PIIGLNB"/>
</dbReference>
<dbReference type="Pfam" id="PF00543">
    <property type="entry name" value="P-II"/>
    <property type="match status" value="1"/>
</dbReference>
<dbReference type="Gene3D" id="3.30.70.120">
    <property type="match status" value="1"/>
</dbReference>
<dbReference type="EMBL" id="BDGJ01000042">
    <property type="protein sequence ID" value="GAW91965.1"/>
    <property type="molecule type" value="Genomic_DNA"/>
</dbReference>
<comment type="caution">
    <text evidence="4">The sequence shown here is derived from an EMBL/GenBank/DDBJ whole genome shotgun (WGS) entry which is preliminary data.</text>
</comment>
<sequence>MKKIECIIRPARLEAVKEALGRFGIHGMTVTHVIGCGLQQGKTEFYRGSQYKVDLLPKVKIEIVVKDDWVDGVINVIKSNAFTGEIGDGKIFVYPVEDAVRIRTGERGDDAI</sequence>
<accession>A0A1Z5HRL7</accession>
<dbReference type="GO" id="GO:0030234">
    <property type="term" value="F:enzyme regulator activity"/>
    <property type="evidence" value="ECO:0007669"/>
    <property type="project" value="InterPro"/>
</dbReference>
<dbReference type="GO" id="GO:0005524">
    <property type="term" value="F:ATP binding"/>
    <property type="evidence" value="ECO:0007669"/>
    <property type="project" value="TreeGrafter"/>
</dbReference>
<dbReference type="GO" id="GO:0006808">
    <property type="term" value="P:regulation of nitrogen utilization"/>
    <property type="evidence" value="ECO:0007669"/>
    <property type="project" value="InterPro"/>
</dbReference>
<keyword evidence="5" id="KW-1185">Reference proteome</keyword>
<evidence type="ECO:0000256" key="3">
    <source>
        <dbReference type="RuleBase" id="RU003936"/>
    </source>
</evidence>